<sequence>MRVLVSALEVSANVHLKVLRAHLQGVEWLGIYDALEPHDQPLFSPRQFSIMGFKEVAFKLRFFYKALRQMHALSKRADLILLMDSSSFNIPLAKRIKTHTPHKPIIYYILPQVWAWKSYRAKIIERYCDQLGAILPFELSHYRCKATYVGHPLLDEIPLYKIRPQGVGVVFMPGSRQQEIKALFPIFVEVARTLKTPCILVVPASLQGSDLEKLYGKDINLFKISYDAHQSLYAAEFAFICSGTATLESALIGTPFVLAYRAKALDFFIARRLVKLTCIGLANIFYHALHNESPGRGRTMLHPEFIQHDLNAHNLLQAYAQMDRAHFVREAQRLRTYLATGSAEHIAAWIQNQHSTMADKHK</sequence>
<dbReference type="EMBL" id="JBHRZO010000009">
    <property type="protein sequence ID" value="MFC3847266.1"/>
    <property type="molecule type" value="Genomic_DNA"/>
</dbReference>
<comment type="catalytic activity">
    <reaction evidence="9">
        <text>a lipid X + a UDP-2-N,3-O-bis[(3R)-3-hydroxyacyl]-alpha-D-glucosamine = a lipid A disaccharide + UDP + H(+)</text>
        <dbReference type="Rhea" id="RHEA:67828"/>
        <dbReference type="ChEBI" id="CHEBI:15378"/>
        <dbReference type="ChEBI" id="CHEBI:58223"/>
        <dbReference type="ChEBI" id="CHEBI:137748"/>
        <dbReference type="ChEBI" id="CHEBI:176338"/>
        <dbReference type="ChEBI" id="CHEBI:176343"/>
        <dbReference type="EC" id="2.4.1.182"/>
    </reaction>
</comment>
<protein>
    <recommendedName>
        <fullName evidence="3 10">Lipid-A-disaccharide synthase</fullName>
        <ecNumber evidence="2 10">2.4.1.182</ecNumber>
    </recommendedName>
</protein>
<evidence type="ECO:0000313" key="11">
    <source>
        <dbReference type="EMBL" id="MFC3847266.1"/>
    </source>
</evidence>
<comment type="caution">
    <text evidence="11">The sequence shown here is derived from an EMBL/GenBank/DDBJ whole genome shotgun (WGS) entry which is preliminary data.</text>
</comment>
<dbReference type="GO" id="GO:0008915">
    <property type="term" value="F:lipid-A-disaccharide synthase activity"/>
    <property type="evidence" value="ECO:0007669"/>
    <property type="project" value="UniProtKB-EC"/>
</dbReference>
<dbReference type="InterPro" id="IPR003835">
    <property type="entry name" value="Glyco_trans_19"/>
</dbReference>
<name>A0ABV7ZGX1_9HELI</name>
<dbReference type="PANTHER" id="PTHR30372">
    <property type="entry name" value="LIPID-A-DISACCHARIDE SYNTHASE"/>
    <property type="match status" value="1"/>
</dbReference>
<evidence type="ECO:0000256" key="8">
    <source>
        <dbReference type="ARBA" id="ARBA00023098"/>
    </source>
</evidence>
<evidence type="ECO:0000256" key="4">
    <source>
        <dbReference type="ARBA" id="ARBA00022516"/>
    </source>
</evidence>
<dbReference type="EC" id="2.4.1.182" evidence="2 10"/>
<comment type="function">
    <text evidence="1">Condensation of UDP-2,3-diacylglucosamine and 2,3-diacylglucosamine-1-phosphate to form lipid A disaccharide, a precursor of lipid A, a phosphorylated glycolipid that anchors the lipopolysaccharide to the outer membrane of the cell.</text>
</comment>
<evidence type="ECO:0000313" key="12">
    <source>
        <dbReference type="Proteomes" id="UP001595783"/>
    </source>
</evidence>
<keyword evidence="7 11" id="KW-0808">Transferase</keyword>
<evidence type="ECO:0000256" key="7">
    <source>
        <dbReference type="ARBA" id="ARBA00022679"/>
    </source>
</evidence>
<keyword evidence="6 11" id="KW-0328">Glycosyltransferase</keyword>
<evidence type="ECO:0000256" key="2">
    <source>
        <dbReference type="ARBA" id="ARBA00012687"/>
    </source>
</evidence>
<accession>A0ABV7ZGX1</accession>
<organism evidence="11 12">
    <name type="scientific">Helicobacter baculiformis</name>
    <dbReference type="NCBI Taxonomy" id="427351"/>
    <lineage>
        <taxon>Bacteria</taxon>
        <taxon>Pseudomonadati</taxon>
        <taxon>Campylobacterota</taxon>
        <taxon>Epsilonproteobacteria</taxon>
        <taxon>Campylobacterales</taxon>
        <taxon>Helicobacteraceae</taxon>
        <taxon>Helicobacter</taxon>
    </lineage>
</organism>
<dbReference type="PANTHER" id="PTHR30372:SF4">
    <property type="entry name" value="LIPID-A-DISACCHARIDE SYNTHASE, MITOCHONDRIAL-RELATED"/>
    <property type="match status" value="1"/>
</dbReference>
<evidence type="ECO:0000256" key="5">
    <source>
        <dbReference type="ARBA" id="ARBA00022556"/>
    </source>
</evidence>
<dbReference type="NCBIfam" id="TIGR00215">
    <property type="entry name" value="lpxB"/>
    <property type="match status" value="1"/>
</dbReference>
<reference evidence="12" key="1">
    <citation type="journal article" date="2019" name="Int. J. Syst. Evol. Microbiol.">
        <title>The Global Catalogue of Microorganisms (GCM) 10K type strain sequencing project: providing services to taxonomists for standard genome sequencing and annotation.</title>
        <authorList>
            <consortium name="The Broad Institute Genomics Platform"/>
            <consortium name="The Broad Institute Genome Sequencing Center for Infectious Disease"/>
            <person name="Wu L."/>
            <person name="Ma J."/>
        </authorList>
    </citation>
    <scope>NUCLEOTIDE SEQUENCE [LARGE SCALE GENOMIC DNA]</scope>
    <source>
        <strain evidence="12">CCUG 53816</strain>
    </source>
</reference>
<evidence type="ECO:0000256" key="10">
    <source>
        <dbReference type="NCBIfam" id="TIGR00215"/>
    </source>
</evidence>
<evidence type="ECO:0000256" key="3">
    <source>
        <dbReference type="ARBA" id="ARBA00020902"/>
    </source>
</evidence>
<evidence type="ECO:0000256" key="1">
    <source>
        <dbReference type="ARBA" id="ARBA00002056"/>
    </source>
</evidence>
<evidence type="ECO:0000256" key="6">
    <source>
        <dbReference type="ARBA" id="ARBA00022676"/>
    </source>
</evidence>
<proteinExistence type="predicted"/>
<keyword evidence="8" id="KW-0443">Lipid metabolism</keyword>
<gene>
    <name evidence="11" type="primary">lpxB</name>
    <name evidence="11" type="ORF">ACFOPX_01785</name>
</gene>
<evidence type="ECO:0000256" key="9">
    <source>
        <dbReference type="ARBA" id="ARBA00048975"/>
    </source>
</evidence>
<dbReference type="SUPFAM" id="SSF53756">
    <property type="entry name" value="UDP-Glycosyltransferase/glycogen phosphorylase"/>
    <property type="match status" value="1"/>
</dbReference>
<dbReference type="RefSeq" id="WP_104751516.1">
    <property type="nucleotide sequence ID" value="NZ_FZMF01000001.1"/>
</dbReference>
<keyword evidence="5" id="KW-0441">Lipid A biosynthesis</keyword>
<dbReference type="Proteomes" id="UP001595783">
    <property type="component" value="Unassembled WGS sequence"/>
</dbReference>
<keyword evidence="12" id="KW-1185">Reference proteome</keyword>
<keyword evidence="4" id="KW-0444">Lipid biosynthesis</keyword>
<dbReference type="Pfam" id="PF02684">
    <property type="entry name" value="LpxB"/>
    <property type="match status" value="1"/>
</dbReference>